<sequence>MTATTTAAERLRRQMGTRMPGRDRGWRGTHTTVLLAGLDAPGPGALRATLRDLAALAPDHRIFHRPGTLRGQSSGPVGPVGRVRPVGPVGPAMTRWFPVPRPELADFCDQLVVPVDATAGDLDSLQKQLHDQADPAVPFQVLAGENLVALSVAHPLLDGRPVVTLLAELTARARDGQPPVGLVGADPRHPLALALADHFGRSPGRLLAVARAHRSTPARVATAAPAPATGDGRIRWSSDVCSASATSDPGLLSRLHQWRTHNARGVTRTAVFFAAARAALLEAGLTPAPGLHVLVDNRRYLPGAAGLTGNFSVGVRLDPPDALDPASVAATLDAGLGAGRPLATMALVTARAQCRRPPPPPDSMPPLPRPAMVVNYLGRLRELERLPWQPGLPSRLATASTPGHPELVTFAITQLMGRLQVSASFHASTFDPARIRYAVETLCTDPAGLLERADRTGPAGPAGPAG</sequence>
<protein>
    <recommendedName>
        <fullName evidence="3">Condensation domain-containing protein</fullName>
    </recommendedName>
</protein>
<dbReference type="OrthoDB" id="3204481at2"/>
<gene>
    <name evidence="1" type="ORF">CC117_06295</name>
</gene>
<keyword evidence="2" id="KW-1185">Reference proteome</keyword>
<evidence type="ECO:0008006" key="3">
    <source>
        <dbReference type="Google" id="ProtNLM"/>
    </source>
</evidence>
<dbReference type="RefSeq" id="WP_071089142.1">
    <property type="nucleotide sequence ID" value="NZ_MBLM01000152.1"/>
</dbReference>
<dbReference type="EMBL" id="MBLM01000152">
    <property type="protein sequence ID" value="OHV30550.1"/>
    <property type="molecule type" value="Genomic_DNA"/>
</dbReference>
<name>A0A1S1Q9B6_9ACTN</name>
<evidence type="ECO:0000313" key="2">
    <source>
        <dbReference type="Proteomes" id="UP000179627"/>
    </source>
</evidence>
<dbReference type="SUPFAM" id="SSF52777">
    <property type="entry name" value="CoA-dependent acyltransferases"/>
    <property type="match status" value="1"/>
</dbReference>
<comment type="caution">
    <text evidence="1">The sequence shown here is derived from an EMBL/GenBank/DDBJ whole genome shotgun (WGS) entry which is preliminary data.</text>
</comment>
<organism evidence="1 2">
    <name type="scientific">Parafrankia colletiae</name>
    <dbReference type="NCBI Taxonomy" id="573497"/>
    <lineage>
        <taxon>Bacteria</taxon>
        <taxon>Bacillati</taxon>
        <taxon>Actinomycetota</taxon>
        <taxon>Actinomycetes</taxon>
        <taxon>Frankiales</taxon>
        <taxon>Frankiaceae</taxon>
        <taxon>Parafrankia</taxon>
    </lineage>
</organism>
<evidence type="ECO:0000313" key="1">
    <source>
        <dbReference type="EMBL" id="OHV30550.1"/>
    </source>
</evidence>
<dbReference type="AlphaFoldDB" id="A0A1S1Q9B6"/>
<proteinExistence type="predicted"/>
<dbReference type="Proteomes" id="UP000179627">
    <property type="component" value="Unassembled WGS sequence"/>
</dbReference>
<accession>A0A1S1Q9B6</accession>
<reference evidence="2" key="1">
    <citation type="submission" date="2016-07" db="EMBL/GenBank/DDBJ databases">
        <title>Sequence Frankia sp. strain CcI1.17.</title>
        <authorList>
            <person name="Ghodhbane-Gtari F."/>
            <person name="Swanson E."/>
            <person name="Gueddou A."/>
            <person name="Morris K."/>
            <person name="Hezbri K."/>
            <person name="Ktari A."/>
            <person name="Nouioui I."/>
            <person name="Abebe-Akele F."/>
            <person name="Simpson S."/>
            <person name="Thomas K."/>
            <person name="Gtari M."/>
            <person name="Tisa L.S."/>
            <person name="Hurst S."/>
        </authorList>
    </citation>
    <scope>NUCLEOTIDE SEQUENCE [LARGE SCALE GENOMIC DNA]</scope>
    <source>
        <strain evidence="2">Cc1.17</strain>
    </source>
</reference>